<protein>
    <submittedName>
        <fullName evidence="1">Uncharacterized protein</fullName>
    </submittedName>
</protein>
<dbReference type="HOGENOM" id="CLU_1829108_0_0_1"/>
<dbReference type="Proteomes" id="UP000000600">
    <property type="component" value="Unassembled WGS sequence"/>
</dbReference>
<reference evidence="1 2" key="1">
    <citation type="journal article" date="2006" name="Nature">
        <title>Global trends of whole-genome duplications revealed by the ciliate Paramecium tetraurelia.</title>
        <authorList>
            <consortium name="Genoscope"/>
            <person name="Aury J.-M."/>
            <person name="Jaillon O."/>
            <person name="Duret L."/>
            <person name="Noel B."/>
            <person name="Jubin C."/>
            <person name="Porcel B.M."/>
            <person name="Segurens B."/>
            <person name="Daubin V."/>
            <person name="Anthouard V."/>
            <person name="Aiach N."/>
            <person name="Arnaiz O."/>
            <person name="Billaut A."/>
            <person name="Beisson J."/>
            <person name="Blanc I."/>
            <person name="Bouhouche K."/>
            <person name="Camara F."/>
            <person name="Duharcourt S."/>
            <person name="Guigo R."/>
            <person name="Gogendeau D."/>
            <person name="Katinka M."/>
            <person name="Keller A.-M."/>
            <person name="Kissmehl R."/>
            <person name="Klotz C."/>
            <person name="Koll F."/>
            <person name="Le Moue A."/>
            <person name="Lepere C."/>
            <person name="Malinsky S."/>
            <person name="Nowacki M."/>
            <person name="Nowak J.K."/>
            <person name="Plattner H."/>
            <person name="Poulain J."/>
            <person name="Ruiz F."/>
            <person name="Serrano V."/>
            <person name="Zagulski M."/>
            <person name="Dessen P."/>
            <person name="Betermier M."/>
            <person name="Weissenbach J."/>
            <person name="Scarpelli C."/>
            <person name="Schachter V."/>
            <person name="Sperling L."/>
            <person name="Meyer E."/>
            <person name="Cohen J."/>
            <person name="Wincker P."/>
        </authorList>
    </citation>
    <scope>NUCLEOTIDE SEQUENCE [LARGE SCALE GENOMIC DNA]</scope>
    <source>
        <strain evidence="1 2">Stock d4-2</strain>
    </source>
</reference>
<dbReference type="GeneID" id="5036744"/>
<dbReference type="InParanoid" id="A0DKJ5"/>
<dbReference type="KEGG" id="ptm:GSPATT00017892001"/>
<accession>A0DKJ5</accession>
<gene>
    <name evidence="1" type="ORF">GSPATT00017892001</name>
</gene>
<sequence length="141" mass="16704">MDQQESTRSINKSQISIDISIGTSRYQDKFQPQLIHIINTNHIQKNKWDSQDQSSVYEKWHEDIAHDMQMRQTRVTLKKASNYYTASQFPQDRIRMQEASTQQETRFDQIQVDFQRSVENIHQHPKIPIIIQPVSFGNSQN</sequence>
<dbReference type="RefSeq" id="XP_001450959.1">
    <property type="nucleotide sequence ID" value="XM_001450922.1"/>
</dbReference>
<keyword evidence="2" id="KW-1185">Reference proteome</keyword>
<dbReference type="AlphaFoldDB" id="A0DKJ5"/>
<dbReference type="EMBL" id="CT868474">
    <property type="protein sequence ID" value="CAK83562.1"/>
    <property type="molecule type" value="Genomic_DNA"/>
</dbReference>
<evidence type="ECO:0000313" key="2">
    <source>
        <dbReference type="Proteomes" id="UP000000600"/>
    </source>
</evidence>
<proteinExistence type="predicted"/>
<name>A0DKJ5_PARTE</name>
<evidence type="ECO:0000313" key="1">
    <source>
        <dbReference type="EMBL" id="CAK83562.1"/>
    </source>
</evidence>
<organism evidence="1 2">
    <name type="scientific">Paramecium tetraurelia</name>
    <dbReference type="NCBI Taxonomy" id="5888"/>
    <lineage>
        <taxon>Eukaryota</taxon>
        <taxon>Sar</taxon>
        <taxon>Alveolata</taxon>
        <taxon>Ciliophora</taxon>
        <taxon>Intramacronucleata</taxon>
        <taxon>Oligohymenophorea</taxon>
        <taxon>Peniculida</taxon>
        <taxon>Parameciidae</taxon>
        <taxon>Paramecium</taxon>
    </lineage>
</organism>